<organism evidence="1 2">
    <name type="scientific">Nepenthes gracilis</name>
    <name type="common">Slender pitcher plant</name>
    <dbReference type="NCBI Taxonomy" id="150966"/>
    <lineage>
        <taxon>Eukaryota</taxon>
        <taxon>Viridiplantae</taxon>
        <taxon>Streptophyta</taxon>
        <taxon>Embryophyta</taxon>
        <taxon>Tracheophyta</taxon>
        <taxon>Spermatophyta</taxon>
        <taxon>Magnoliopsida</taxon>
        <taxon>eudicotyledons</taxon>
        <taxon>Gunneridae</taxon>
        <taxon>Pentapetalae</taxon>
        <taxon>Caryophyllales</taxon>
        <taxon>Nepenthaceae</taxon>
        <taxon>Nepenthes</taxon>
    </lineage>
</organism>
<evidence type="ECO:0000313" key="1">
    <source>
        <dbReference type="EMBL" id="GMH09547.1"/>
    </source>
</evidence>
<keyword evidence="2" id="KW-1185">Reference proteome</keyword>
<comment type="caution">
    <text evidence="1">The sequence shown here is derived from an EMBL/GenBank/DDBJ whole genome shotgun (WGS) entry which is preliminary data.</text>
</comment>
<gene>
    <name evidence="1" type="ORF">Nepgr_011388</name>
</gene>
<name>A0AAD3SE91_NEPGR</name>
<dbReference type="EMBL" id="BSYO01000009">
    <property type="protein sequence ID" value="GMH09547.1"/>
    <property type="molecule type" value="Genomic_DNA"/>
</dbReference>
<evidence type="ECO:0000313" key="2">
    <source>
        <dbReference type="Proteomes" id="UP001279734"/>
    </source>
</evidence>
<dbReference type="AlphaFoldDB" id="A0AAD3SE91"/>
<dbReference type="Proteomes" id="UP001279734">
    <property type="component" value="Unassembled WGS sequence"/>
</dbReference>
<reference evidence="1" key="1">
    <citation type="submission" date="2023-05" db="EMBL/GenBank/DDBJ databases">
        <title>Nepenthes gracilis genome sequencing.</title>
        <authorList>
            <person name="Fukushima K."/>
        </authorList>
    </citation>
    <scope>NUCLEOTIDE SEQUENCE</scope>
    <source>
        <strain evidence="1">SING2019-196</strain>
    </source>
</reference>
<protein>
    <submittedName>
        <fullName evidence="1">Uncharacterized protein</fullName>
    </submittedName>
</protein>
<accession>A0AAD3SE91</accession>
<sequence length="111" mass="12394">MEVKIPSFSIPKLNYFPEVAVNKTVTESLTTKGVILENESVFPLWAHQACLPSHYHEPQHHHFTSAKTSALCQIAANLMVSLSHSLPHSLSLSQSNNISFIRDILLLLFLS</sequence>
<proteinExistence type="predicted"/>